<proteinExistence type="predicted"/>
<sequence length="95" mass="10853">MLKEASLLRKYNRLCPFLHSASVLAVHKFSFSFQAKDVQVLQDVQCCMQYSKGSVRLRDVLYFEMQVDGPDSFLLCTCPNQRNLASLTLPLNHPT</sequence>
<name>A0A8C4SYD7_ERPCA</name>
<dbReference type="AlphaFoldDB" id="A0A8C4SYD7"/>
<dbReference type="Proteomes" id="UP000694620">
    <property type="component" value="Chromosome 12"/>
</dbReference>
<evidence type="ECO:0000313" key="1">
    <source>
        <dbReference type="Ensembl" id="ENSECRP00000021477.1"/>
    </source>
</evidence>
<accession>A0A8C4SYD7</accession>
<reference evidence="1" key="3">
    <citation type="submission" date="2025-09" db="UniProtKB">
        <authorList>
            <consortium name="Ensembl"/>
        </authorList>
    </citation>
    <scope>IDENTIFICATION</scope>
</reference>
<organism evidence="1 2">
    <name type="scientific">Erpetoichthys calabaricus</name>
    <name type="common">Rope fish</name>
    <name type="synonym">Calamoichthys calabaricus</name>
    <dbReference type="NCBI Taxonomy" id="27687"/>
    <lineage>
        <taxon>Eukaryota</taxon>
        <taxon>Metazoa</taxon>
        <taxon>Chordata</taxon>
        <taxon>Craniata</taxon>
        <taxon>Vertebrata</taxon>
        <taxon>Euteleostomi</taxon>
        <taxon>Actinopterygii</taxon>
        <taxon>Polypteriformes</taxon>
        <taxon>Polypteridae</taxon>
        <taxon>Erpetoichthys</taxon>
    </lineage>
</organism>
<reference evidence="1" key="1">
    <citation type="submission" date="2021-06" db="EMBL/GenBank/DDBJ databases">
        <authorList>
            <consortium name="Wellcome Sanger Institute Data Sharing"/>
        </authorList>
    </citation>
    <scope>NUCLEOTIDE SEQUENCE [LARGE SCALE GENOMIC DNA]</scope>
</reference>
<keyword evidence="2" id="KW-1185">Reference proteome</keyword>
<dbReference type="GeneTree" id="ENSGT01030000235192"/>
<evidence type="ECO:0000313" key="2">
    <source>
        <dbReference type="Proteomes" id="UP000694620"/>
    </source>
</evidence>
<dbReference type="Ensembl" id="ENSECRT00000021943.1">
    <property type="protein sequence ID" value="ENSECRP00000021477.1"/>
    <property type="gene ID" value="ENSECRG00000014482.1"/>
</dbReference>
<protein>
    <submittedName>
        <fullName evidence="1">Chemokine (C-C motif) ligand 44</fullName>
    </submittedName>
</protein>
<reference evidence="1" key="2">
    <citation type="submission" date="2025-08" db="UniProtKB">
        <authorList>
            <consortium name="Ensembl"/>
        </authorList>
    </citation>
    <scope>IDENTIFICATION</scope>
</reference>